<evidence type="ECO:0000313" key="2">
    <source>
        <dbReference type="EMBL" id="MBI2677581.1"/>
    </source>
</evidence>
<dbReference type="PANTHER" id="PTHR43245:SF13">
    <property type="entry name" value="UDP-D-APIOSE_UDP-D-XYLOSE SYNTHASE 2"/>
    <property type="match status" value="1"/>
</dbReference>
<evidence type="ECO:0000313" key="3">
    <source>
        <dbReference type="Proteomes" id="UP000779809"/>
    </source>
</evidence>
<dbReference type="Gene3D" id="3.90.25.10">
    <property type="entry name" value="UDP-galactose 4-epimerase, domain 1"/>
    <property type="match status" value="1"/>
</dbReference>
<sequence>MALYVITGVAGFIGSALARAVLEQGDQVIGVDNLSTGKAENIAEIRERVDFREADINDARAMSSACRGADYVLHQAAIASVPRSVREPELSNHANVDGTLALLMAARGAGVKRVVYAASSSAYGDNPAMPKREDMLPAPVSPYAVAKLAAEHYMRSFWKCYGLETVALRYFNIFGPRQDPASQYSAVFAKFIASMLAGEQPTIFGDGEQSRDFTYIDNCVSANLLACTAPAEKCAGRVFNVGIGERHSVREVFDVVKKHTGFAGEPAFAETRAGDVKHTQADISAIREALGYKPLVGFDEGVKRTVDWYRKTSS</sequence>
<dbReference type="InterPro" id="IPR001509">
    <property type="entry name" value="Epimerase_deHydtase"/>
</dbReference>
<reference evidence="2" key="1">
    <citation type="submission" date="2020-07" db="EMBL/GenBank/DDBJ databases">
        <title>Huge and variable diversity of episymbiotic CPR bacteria and DPANN archaea in groundwater ecosystems.</title>
        <authorList>
            <person name="He C.Y."/>
            <person name="Keren R."/>
            <person name="Whittaker M."/>
            <person name="Farag I.F."/>
            <person name="Doudna J."/>
            <person name="Cate J.H.D."/>
            <person name="Banfield J.F."/>
        </authorList>
    </citation>
    <scope>NUCLEOTIDE SEQUENCE</scope>
    <source>
        <strain evidence="2">NC_groundwater_580_Pr5_B-0.1um_64_19</strain>
    </source>
</reference>
<comment type="caution">
    <text evidence="2">The sequence shown here is derived from an EMBL/GenBank/DDBJ whole genome shotgun (WGS) entry which is preliminary data.</text>
</comment>
<dbReference type="InterPro" id="IPR036291">
    <property type="entry name" value="NAD(P)-bd_dom_sf"/>
</dbReference>
<accession>A0A932A7H7</accession>
<dbReference type="InterPro" id="IPR050177">
    <property type="entry name" value="Lipid_A_modif_metabolic_enz"/>
</dbReference>
<dbReference type="PRINTS" id="PR01713">
    <property type="entry name" value="NUCEPIMERASE"/>
</dbReference>
<evidence type="ECO:0000259" key="1">
    <source>
        <dbReference type="Pfam" id="PF01370"/>
    </source>
</evidence>
<dbReference type="Gene3D" id="3.40.50.720">
    <property type="entry name" value="NAD(P)-binding Rossmann-like Domain"/>
    <property type="match status" value="1"/>
</dbReference>
<dbReference type="AlphaFoldDB" id="A0A932A7H7"/>
<gene>
    <name evidence="2" type="ORF">HYX28_02235</name>
</gene>
<dbReference type="Proteomes" id="UP000779809">
    <property type="component" value="Unassembled WGS sequence"/>
</dbReference>
<dbReference type="CDD" id="cd05256">
    <property type="entry name" value="UDP_AE_SDR_e"/>
    <property type="match status" value="1"/>
</dbReference>
<feature type="domain" description="NAD-dependent epimerase/dehydratase" evidence="1">
    <location>
        <begin position="5"/>
        <end position="242"/>
    </location>
</feature>
<name>A0A932A7H7_9BACT</name>
<organism evidence="2 3">
    <name type="scientific">Candidatus Korobacter versatilis</name>
    <dbReference type="NCBI Taxonomy" id="658062"/>
    <lineage>
        <taxon>Bacteria</taxon>
        <taxon>Pseudomonadati</taxon>
        <taxon>Acidobacteriota</taxon>
        <taxon>Terriglobia</taxon>
        <taxon>Terriglobales</taxon>
        <taxon>Candidatus Korobacteraceae</taxon>
        <taxon>Candidatus Korobacter</taxon>
    </lineage>
</organism>
<dbReference type="Pfam" id="PF01370">
    <property type="entry name" value="Epimerase"/>
    <property type="match status" value="1"/>
</dbReference>
<dbReference type="EMBL" id="JACPNR010000004">
    <property type="protein sequence ID" value="MBI2677581.1"/>
    <property type="molecule type" value="Genomic_DNA"/>
</dbReference>
<proteinExistence type="predicted"/>
<dbReference type="SUPFAM" id="SSF51735">
    <property type="entry name" value="NAD(P)-binding Rossmann-fold domains"/>
    <property type="match status" value="1"/>
</dbReference>
<protein>
    <submittedName>
        <fullName evidence="2">SDR family oxidoreductase</fullName>
    </submittedName>
</protein>
<dbReference type="PANTHER" id="PTHR43245">
    <property type="entry name" value="BIFUNCTIONAL POLYMYXIN RESISTANCE PROTEIN ARNA"/>
    <property type="match status" value="1"/>
</dbReference>